<gene>
    <name evidence="3" type="ORF">K8U61_17985</name>
</gene>
<feature type="signal peptide" evidence="2">
    <location>
        <begin position="1"/>
        <end position="23"/>
    </location>
</feature>
<evidence type="ECO:0000256" key="1">
    <source>
        <dbReference type="SAM" id="MobiDB-lite"/>
    </source>
</evidence>
<feature type="region of interest" description="Disordered" evidence="1">
    <location>
        <begin position="125"/>
        <end position="145"/>
    </location>
</feature>
<dbReference type="EMBL" id="JAIQZJ010000012">
    <property type="protein sequence ID" value="MBZ5740071.1"/>
    <property type="molecule type" value="Genomic_DNA"/>
</dbReference>
<dbReference type="PROSITE" id="PS51257">
    <property type="entry name" value="PROKAR_LIPOPROTEIN"/>
    <property type="match status" value="1"/>
</dbReference>
<dbReference type="Proteomes" id="UP000780875">
    <property type="component" value="Unassembled WGS sequence"/>
</dbReference>
<dbReference type="RefSeq" id="WP_224124435.1">
    <property type="nucleotide sequence ID" value="NZ_JAIQZJ010000012.1"/>
</dbReference>
<keyword evidence="4" id="KW-1185">Reference proteome</keyword>
<organism evidence="3 4">
    <name type="scientific">Nocardioides mangrovi</name>
    <dbReference type="NCBI Taxonomy" id="2874580"/>
    <lineage>
        <taxon>Bacteria</taxon>
        <taxon>Bacillati</taxon>
        <taxon>Actinomycetota</taxon>
        <taxon>Actinomycetes</taxon>
        <taxon>Propionibacteriales</taxon>
        <taxon>Nocardioidaceae</taxon>
        <taxon>Nocardioides</taxon>
    </lineage>
</organism>
<feature type="region of interest" description="Disordered" evidence="1">
    <location>
        <begin position="21"/>
        <end position="48"/>
    </location>
</feature>
<accession>A0ABS7UGD6</accession>
<reference evidence="3 4" key="1">
    <citation type="submission" date="2021-09" db="EMBL/GenBank/DDBJ databases">
        <title>Whole genome sequence of Nocardioides sp. GBK3QG-3.</title>
        <authorList>
            <person name="Tuo L."/>
        </authorList>
    </citation>
    <scope>NUCLEOTIDE SEQUENCE [LARGE SCALE GENOMIC DNA]</scope>
    <source>
        <strain evidence="3 4">GBK3QG-3</strain>
    </source>
</reference>
<name>A0ABS7UGD6_9ACTN</name>
<evidence type="ECO:0008006" key="5">
    <source>
        <dbReference type="Google" id="ProtNLM"/>
    </source>
</evidence>
<evidence type="ECO:0000256" key="2">
    <source>
        <dbReference type="SAM" id="SignalP"/>
    </source>
</evidence>
<protein>
    <recommendedName>
        <fullName evidence="5">Lipoprotein antigen</fullName>
    </recommendedName>
</protein>
<feature type="chain" id="PRO_5045365126" description="Lipoprotein antigen" evidence="2">
    <location>
        <begin position="24"/>
        <end position="165"/>
    </location>
</feature>
<comment type="caution">
    <text evidence="3">The sequence shown here is derived from an EMBL/GenBank/DDBJ whole genome shotgun (WGS) entry which is preliminary data.</text>
</comment>
<sequence length="165" mass="16053">MRSSRLALTVTALALLTSVTACSGGSDDKDDSSTPAASSSAGGDEGTFTKQCSVEVEVTGAAEASWSGKATVSNASGVTAYQSADGKDQLIVYAGNDDIQTNANLTVGGATFTTTDPEVGLEVAKDGSGATVDAPTSGVSGDGPQVTATFTCGKAGKGGKGTSKG</sequence>
<keyword evidence="2" id="KW-0732">Signal</keyword>
<evidence type="ECO:0000313" key="3">
    <source>
        <dbReference type="EMBL" id="MBZ5740071.1"/>
    </source>
</evidence>
<proteinExistence type="predicted"/>
<evidence type="ECO:0000313" key="4">
    <source>
        <dbReference type="Proteomes" id="UP000780875"/>
    </source>
</evidence>